<reference evidence="2 3" key="1">
    <citation type="submission" date="2020-10" db="EMBL/GenBank/DDBJ databases">
        <title>Sequencing the genomes of 1000 actinobacteria strains.</title>
        <authorList>
            <person name="Klenk H.-P."/>
        </authorList>
    </citation>
    <scope>NUCLEOTIDE SEQUENCE [LARGE SCALE GENOMIC DNA]</scope>
    <source>
        <strain evidence="2 3">DSM 43173</strain>
    </source>
</reference>
<dbReference type="Proteomes" id="UP000633509">
    <property type="component" value="Unassembled WGS sequence"/>
</dbReference>
<evidence type="ECO:0000313" key="2">
    <source>
        <dbReference type="EMBL" id="MBE1591934.1"/>
    </source>
</evidence>
<gene>
    <name evidence="2" type="ORF">H4W80_010192</name>
</gene>
<keyword evidence="3" id="KW-1185">Reference proteome</keyword>
<comment type="caution">
    <text evidence="2">The sequence shown here is derived from an EMBL/GenBank/DDBJ whole genome shotgun (WGS) entry which is preliminary data.</text>
</comment>
<name>A0ABR9MGA1_9ACTN</name>
<evidence type="ECO:0000256" key="1">
    <source>
        <dbReference type="SAM" id="Phobius"/>
    </source>
</evidence>
<proteinExistence type="predicted"/>
<evidence type="ECO:0000313" key="3">
    <source>
        <dbReference type="Proteomes" id="UP000633509"/>
    </source>
</evidence>
<keyword evidence="1" id="KW-0812">Transmembrane</keyword>
<feature type="transmembrane region" description="Helical" evidence="1">
    <location>
        <begin position="49"/>
        <end position="70"/>
    </location>
</feature>
<sequence length="75" mass="8069">MPGETFILTADGNARPERVTVLLESRWAEIADGRTPPRGNPYLRGLMSALLWAALAVLGSVMYVYGWMLFGGGGA</sequence>
<organism evidence="2 3">
    <name type="scientific">Nonomuraea angiospora</name>
    <dbReference type="NCBI Taxonomy" id="46172"/>
    <lineage>
        <taxon>Bacteria</taxon>
        <taxon>Bacillati</taxon>
        <taxon>Actinomycetota</taxon>
        <taxon>Actinomycetes</taxon>
        <taxon>Streptosporangiales</taxon>
        <taxon>Streptosporangiaceae</taxon>
        <taxon>Nonomuraea</taxon>
    </lineage>
</organism>
<dbReference type="RefSeq" id="WP_192791564.1">
    <property type="nucleotide sequence ID" value="NZ_JADBEK010000001.1"/>
</dbReference>
<keyword evidence="1" id="KW-1133">Transmembrane helix</keyword>
<keyword evidence="1" id="KW-0472">Membrane</keyword>
<dbReference type="EMBL" id="JADBEK010000001">
    <property type="protein sequence ID" value="MBE1591934.1"/>
    <property type="molecule type" value="Genomic_DNA"/>
</dbReference>
<accession>A0ABR9MGA1</accession>
<protein>
    <submittedName>
        <fullName evidence="2">Uncharacterized protein</fullName>
    </submittedName>
</protein>